<protein>
    <submittedName>
        <fullName evidence="1">Uncharacterized protein</fullName>
    </submittedName>
</protein>
<accession>A0A1H7N0C3</accession>
<organism evidence="1 2">
    <name type="scientific">Aquimarina amphilecti</name>
    <dbReference type="NCBI Taxonomy" id="1038014"/>
    <lineage>
        <taxon>Bacteria</taxon>
        <taxon>Pseudomonadati</taxon>
        <taxon>Bacteroidota</taxon>
        <taxon>Flavobacteriia</taxon>
        <taxon>Flavobacteriales</taxon>
        <taxon>Flavobacteriaceae</taxon>
        <taxon>Aquimarina</taxon>
    </lineage>
</organism>
<sequence length="52" mass="5727">MNRFIELNGLRGGIYGIPQDTFASSVCGINSTYGFECVFQTSQIRVSLKPPL</sequence>
<gene>
    <name evidence="1" type="ORF">SAMN04487910_1919</name>
</gene>
<proteinExistence type="predicted"/>
<evidence type="ECO:0000313" key="1">
    <source>
        <dbReference type="EMBL" id="SEL16884.1"/>
    </source>
</evidence>
<evidence type="ECO:0000313" key="2">
    <source>
        <dbReference type="Proteomes" id="UP000198521"/>
    </source>
</evidence>
<dbReference type="Proteomes" id="UP000198521">
    <property type="component" value="Unassembled WGS sequence"/>
</dbReference>
<keyword evidence="2" id="KW-1185">Reference proteome</keyword>
<dbReference type="AlphaFoldDB" id="A0A1H7N0C3"/>
<name>A0A1H7N0C3_AQUAM</name>
<reference evidence="1 2" key="1">
    <citation type="submission" date="2016-10" db="EMBL/GenBank/DDBJ databases">
        <authorList>
            <person name="de Groot N.N."/>
        </authorList>
    </citation>
    <scope>NUCLEOTIDE SEQUENCE [LARGE SCALE GENOMIC DNA]</scope>
    <source>
        <strain evidence="1 2">DSM 25232</strain>
    </source>
</reference>
<dbReference type="EMBL" id="FOAB01000003">
    <property type="protein sequence ID" value="SEL16884.1"/>
    <property type="molecule type" value="Genomic_DNA"/>
</dbReference>